<dbReference type="InterPro" id="IPR024775">
    <property type="entry name" value="DinB-like"/>
</dbReference>
<name>A0A7X9ZI71_STACP</name>
<dbReference type="RefSeq" id="WP_030058842.1">
    <property type="nucleotide sequence ID" value="NZ_AP014956.1"/>
</dbReference>
<dbReference type="Proteomes" id="UP000291949">
    <property type="component" value="Unassembled WGS sequence"/>
</dbReference>
<feature type="domain" description="DinB-like" evidence="1">
    <location>
        <begin position="33"/>
        <end position="163"/>
    </location>
</feature>
<dbReference type="SUPFAM" id="SSF109854">
    <property type="entry name" value="DinB/YfiT-like putative metalloenzymes"/>
    <property type="match status" value="1"/>
</dbReference>
<comment type="caution">
    <text evidence="3">The sequence shown here is derived from an EMBL/GenBank/DDBJ whole genome shotgun (WGS) entry which is preliminary data.</text>
</comment>
<reference evidence="4 5" key="1">
    <citation type="journal article" date="2019" name="Sci. Transl. Med.">
        <title>Quorum sensing between bacterial species on the skin protects against epidermal injury in atopic dermatitis.</title>
        <authorList>
            <person name="Williams M.R."/>
        </authorList>
    </citation>
    <scope>NUCLEOTIDE SEQUENCE [LARGE SCALE GENOMIC DNA]</scope>
    <source>
        <strain evidence="4 5">H8</strain>
    </source>
</reference>
<evidence type="ECO:0000313" key="6">
    <source>
        <dbReference type="Proteomes" id="UP000538955"/>
    </source>
</evidence>
<gene>
    <name evidence="4" type="ORF">EQ811_10240</name>
    <name evidence="3" type="ORF">HHM13_02615</name>
    <name evidence="2" type="ORF">HHM24_03060</name>
</gene>
<proteinExistence type="predicted"/>
<evidence type="ECO:0000313" key="5">
    <source>
        <dbReference type="Proteomes" id="UP000291949"/>
    </source>
</evidence>
<protein>
    <submittedName>
        <fullName evidence="2 3">Metal-dependent hydrolase</fullName>
    </submittedName>
</protein>
<evidence type="ECO:0000313" key="7">
    <source>
        <dbReference type="Proteomes" id="UP000550736"/>
    </source>
</evidence>
<dbReference type="EMBL" id="SCHC01000003">
    <property type="protein sequence ID" value="TBW76207.1"/>
    <property type="molecule type" value="Genomic_DNA"/>
</dbReference>
<dbReference type="GO" id="GO:0016787">
    <property type="term" value="F:hydrolase activity"/>
    <property type="evidence" value="ECO:0007669"/>
    <property type="project" value="UniProtKB-KW"/>
</dbReference>
<organism evidence="3 7">
    <name type="scientific">Staphylococcus capitis</name>
    <dbReference type="NCBI Taxonomy" id="29388"/>
    <lineage>
        <taxon>Bacteria</taxon>
        <taxon>Bacillati</taxon>
        <taxon>Bacillota</taxon>
        <taxon>Bacilli</taxon>
        <taxon>Bacillales</taxon>
        <taxon>Staphylococcaceae</taxon>
        <taxon>Staphylococcus</taxon>
    </lineage>
</organism>
<keyword evidence="3" id="KW-0378">Hydrolase</keyword>
<dbReference type="InterPro" id="IPR034660">
    <property type="entry name" value="DinB/YfiT-like"/>
</dbReference>
<dbReference type="Gene3D" id="1.20.120.450">
    <property type="entry name" value="dinb family like domain"/>
    <property type="match status" value="1"/>
</dbReference>
<dbReference type="AlphaFoldDB" id="A0A7X9ZI71"/>
<reference evidence="6 7" key="2">
    <citation type="submission" date="2020-04" db="EMBL/GenBank/DDBJ databases">
        <title>The Epidemiology and Molecular Characteristics of Linezolid-Resistant Staphylococcus capitis in Huashan Hospital, Shanghai.</title>
        <authorList>
            <person name="Ding L."/>
            <person name="Li P."/>
            <person name="Yang Y."/>
            <person name="Lin D."/>
            <person name="Xu X."/>
        </authorList>
    </citation>
    <scope>NUCLEOTIDE SEQUENCE [LARGE SCALE GENOMIC DNA]</scope>
    <source>
        <strain evidence="3 7">12-86</strain>
        <strain evidence="2 6">17-84</strain>
    </source>
</reference>
<dbReference type="Pfam" id="PF12867">
    <property type="entry name" value="DinB_2"/>
    <property type="match status" value="1"/>
</dbReference>
<evidence type="ECO:0000313" key="2">
    <source>
        <dbReference type="EMBL" id="NMK53732.1"/>
    </source>
</evidence>
<dbReference type="EMBL" id="JABBLX010000003">
    <property type="protein sequence ID" value="NMK96995.1"/>
    <property type="molecule type" value="Genomic_DNA"/>
</dbReference>
<evidence type="ECO:0000313" key="4">
    <source>
        <dbReference type="EMBL" id="TBW76207.1"/>
    </source>
</evidence>
<keyword evidence="6" id="KW-1185">Reference proteome</keyword>
<accession>A0A7X9ZI71</accession>
<dbReference type="NCBIfam" id="NF009807">
    <property type="entry name" value="PRK13291.1"/>
    <property type="match status" value="1"/>
</dbReference>
<evidence type="ECO:0000259" key="1">
    <source>
        <dbReference type="Pfam" id="PF12867"/>
    </source>
</evidence>
<dbReference type="Proteomes" id="UP000550736">
    <property type="component" value="Unassembled WGS sequence"/>
</dbReference>
<dbReference type="Proteomes" id="UP000538955">
    <property type="component" value="Unassembled WGS sequence"/>
</dbReference>
<sequence length="169" mass="19435">MDVRFPIGELELPNKVTLVDVKQWMSEVETYIDQLKNVVDDLSDEQLTKKYREGSWTVRQLVHHIADSQMQLFSRLKLALTEEHPSAPEFDQNQWVDLADSSLPIEISIQLLDALNQRVVAIGENVSNSDLERKVNLEGTDDLTVAFLLAKLSWHERHHLEHIKIALSN</sequence>
<evidence type="ECO:0000313" key="3">
    <source>
        <dbReference type="EMBL" id="NMK96995.1"/>
    </source>
</evidence>
<dbReference type="EMBL" id="JABBMI010000034">
    <property type="protein sequence ID" value="NMK53732.1"/>
    <property type="molecule type" value="Genomic_DNA"/>
</dbReference>